<sequence>MTEQVRPDLVISGMGSASGGEYGKVMIEGTAKVRGDLSCETIHVSGLVTVQGSINAAKFEMHGKFTGIGSLRADTAAIEGHANLRGRLQGDDITVHGVLKLQGDCEAERFTAHGGFAIQGLLNAGTIDIGLKGRGEASEIGGETIHVQRMDRQSGRGLLKRLIPAFNPHLTTGTIEGDEVQLEATTAEIVRGNRVYIGAGCKIGRVEYRTELIVHPDAKVTEKLKN</sequence>
<dbReference type="InterPro" id="IPR007607">
    <property type="entry name" value="BacA/B"/>
</dbReference>
<keyword evidence="2" id="KW-1185">Reference proteome</keyword>
<evidence type="ECO:0000313" key="1">
    <source>
        <dbReference type="EMBL" id="UVI31305.1"/>
    </source>
</evidence>
<name>A0ABY5SFM3_9BACL</name>
<gene>
    <name evidence="1" type="ORF">L1F29_05530</name>
</gene>
<dbReference type="RefSeq" id="WP_258387367.1">
    <property type="nucleotide sequence ID" value="NZ_CP091430.1"/>
</dbReference>
<dbReference type="Pfam" id="PF04519">
    <property type="entry name" value="Bactofilin"/>
    <property type="match status" value="1"/>
</dbReference>
<dbReference type="Proteomes" id="UP001057877">
    <property type="component" value="Chromosome"/>
</dbReference>
<accession>A0ABY5SFM3</accession>
<organism evidence="1 2">
    <name type="scientific">Paenibacillus spongiae</name>
    <dbReference type="NCBI Taxonomy" id="2909671"/>
    <lineage>
        <taxon>Bacteria</taxon>
        <taxon>Bacillati</taxon>
        <taxon>Bacillota</taxon>
        <taxon>Bacilli</taxon>
        <taxon>Bacillales</taxon>
        <taxon>Paenibacillaceae</taxon>
        <taxon>Paenibacillus</taxon>
    </lineage>
</organism>
<protein>
    <submittedName>
        <fullName evidence="1">Polymer-forming cytoskeletal protein</fullName>
    </submittedName>
</protein>
<proteinExistence type="predicted"/>
<evidence type="ECO:0000313" key="2">
    <source>
        <dbReference type="Proteomes" id="UP001057877"/>
    </source>
</evidence>
<reference evidence="1" key="1">
    <citation type="submission" date="2022-01" db="EMBL/GenBank/DDBJ databases">
        <title>Paenibacillus spongiae sp. nov., isolated from marine sponge.</title>
        <authorList>
            <person name="Li Z."/>
            <person name="Zhang M."/>
        </authorList>
    </citation>
    <scope>NUCLEOTIDE SEQUENCE</scope>
    <source>
        <strain evidence="1">PHS-Z3</strain>
    </source>
</reference>
<dbReference type="EMBL" id="CP091430">
    <property type="protein sequence ID" value="UVI31305.1"/>
    <property type="molecule type" value="Genomic_DNA"/>
</dbReference>